<name>F2L496_THEU7</name>
<evidence type="ECO:0000313" key="2">
    <source>
        <dbReference type="Proteomes" id="UP000008138"/>
    </source>
</evidence>
<dbReference type="RefSeq" id="WP_013679488.1">
    <property type="nucleotide sequence ID" value="NC_015315.1"/>
</dbReference>
<protein>
    <submittedName>
        <fullName evidence="1">Uncharacterized protein</fullName>
    </submittedName>
</protein>
<evidence type="ECO:0000313" key="1">
    <source>
        <dbReference type="EMBL" id="AEA12152.1"/>
    </source>
</evidence>
<dbReference type="Proteomes" id="UP000008138">
    <property type="component" value="Chromosome"/>
</dbReference>
<reference evidence="1 2" key="1">
    <citation type="journal article" date="2011" name="J. Bacteriol.">
        <title>Complete genome sequence of the thermoacidophilic crenarchaeon Thermoproteus uzoniensis 768-20.</title>
        <authorList>
            <person name="Mardanov A.V."/>
            <person name="Gumerov V.M."/>
            <person name="Beletsky A.V."/>
            <person name="Prokofeva M.I."/>
            <person name="Bonch-Osmolovskaya E.A."/>
            <person name="Ravin N.V."/>
            <person name="Skryabin K.G."/>
        </authorList>
    </citation>
    <scope>NUCLEOTIDE SEQUENCE [LARGE SCALE GENOMIC DNA]</scope>
    <source>
        <strain evidence="1 2">768-20</strain>
    </source>
</reference>
<dbReference type="HOGENOM" id="CLU_2766264_0_0_2"/>
<dbReference type="EMBL" id="CP002590">
    <property type="protein sequence ID" value="AEA12152.1"/>
    <property type="molecule type" value="Genomic_DNA"/>
</dbReference>
<gene>
    <name evidence="1" type="ordered locus">TUZN_0660</name>
</gene>
<accession>F2L496</accession>
<organism evidence="1 2">
    <name type="scientific">Thermoproteus uzoniensis (strain 768-20)</name>
    <dbReference type="NCBI Taxonomy" id="999630"/>
    <lineage>
        <taxon>Archaea</taxon>
        <taxon>Thermoproteota</taxon>
        <taxon>Thermoprotei</taxon>
        <taxon>Thermoproteales</taxon>
        <taxon>Thermoproteaceae</taxon>
        <taxon>Thermoproteus</taxon>
    </lineage>
</organism>
<keyword evidence="2" id="KW-1185">Reference proteome</keyword>
<dbReference type="OrthoDB" id="23717at2157"/>
<dbReference type="AlphaFoldDB" id="F2L496"/>
<reference key="2">
    <citation type="submission" date="2011-03" db="EMBL/GenBank/DDBJ databases">
        <title>Complete genome sequence of the thermoacidophilic crenarchaeon Thermoproteus uzoniensis 768-20.</title>
        <authorList>
            <person name="Mardanov A.V."/>
            <person name="Gumerov V.M."/>
            <person name="Beletsky A.V."/>
            <person name="Prokofeva M.I."/>
            <person name="Bonch-Osmolovskaya E.A."/>
            <person name="Ravin N.V."/>
            <person name="Skryabin K.G."/>
        </authorList>
    </citation>
    <scope>NUCLEOTIDE SEQUENCE</scope>
    <source>
        <strain>768-20</strain>
    </source>
</reference>
<dbReference type="eggNOG" id="arCOG05649">
    <property type="taxonomic scope" value="Archaea"/>
</dbReference>
<sequence length="69" mass="7725">MIVYTDQLDLLRKVLQILGAKRAEPLVIRGEGVDFVWPPRAPDLPIDLLEIMPTGTYVILRGNTITLVP</sequence>
<dbReference type="GeneID" id="10360201"/>
<proteinExistence type="predicted"/>
<dbReference type="KEGG" id="tuz:TUZN_0660"/>
<dbReference type="STRING" id="999630.TUZN_0660"/>